<dbReference type="OMA" id="KTFNTIC"/>
<dbReference type="Pfam" id="PF00581">
    <property type="entry name" value="Rhodanese"/>
    <property type="match status" value="1"/>
</dbReference>
<sequence length="151" mass="16788">MWRSCVSVGRAALVGPHRRWLFQSRAVLAAKVYTFEDVRRLVQQPAPGRLLVDVREPEEVQENALPGAVNIPLKSSPGALGLSAEEFRDVFHFDKPPLDSELVFLCARGVRAQTAEELARSYGYEHTGVYPGSIAEWIKRGGETVKKQTKA</sequence>
<reference evidence="2 3" key="1">
    <citation type="journal article" date="2011" name="Proc. Natl. Acad. Sci. U.S.A.">
        <title>Evolutionary erosion of yeast sex chromosomes by mating-type switching accidents.</title>
        <authorList>
            <person name="Gordon J.L."/>
            <person name="Armisen D."/>
            <person name="Proux-Wera E."/>
            <person name="Oheigeartaigh S.S."/>
            <person name="Byrne K.P."/>
            <person name="Wolfe K.H."/>
        </authorList>
    </citation>
    <scope>NUCLEOTIDE SEQUENCE [LARGE SCALE GENOMIC DNA]</scope>
    <source>
        <strain evidence="3">ATCC MYA-139 / BCRC 22969 / CBS 8797 / CCRC 22969 / KCTC 17520 / NBRC 10181 / NCYC 3082</strain>
    </source>
</reference>
<accession>J7S852</accession>
<dbReference type="eggNOG" id="KOG1530">
    <property type="taxonomic scope" value="Eukaryota"/>
</dbReference>
<dbReference type="PROSITE" id="PS50206">
    <property type="entry name" value="RHODANESE_3"/>
    <property type="match status" value="1"/>
</dbReference>
<name>J7S852_HUIN7</name>
<dbReference type="GO" id="GO:0004792">
    <property type="term" value="F:thiosulfate-cyanide sulfurtransferase activity"/>
    <property type="evidence" value="ECO:0007669"/>
    <property type="project" value="EnsemblFungi"/>
</dbReference>
<evidence type="ECO:0000313" key="3">
    <source>
        <dbReference type="Proteomes" id="UP000006310"/>
    </source>
</evidence>
<dbReference type="GO" id="GO:0005739">
    <property type="term" value="C:mitochondrion"/>
    <property type="evidence" value="ECO:0007669"/>
    <property type="project" value="TreeGrafter"/>
</dbReference>
<reference evidence="3" key="2">
    <citation type="submission" date="2012-08" db="EMBL/GenBank/DDBJ databases">
        <title>Genome sequence of Kazachstania naganishii.</title>
        <authorList>
            <person name="Gordon J.L."/>
            <person name="Armisen D."/>
            <person name="Proux-Wera E."/>
            <person name="OhEigeartaigh S.S."/>
            <person name="Byrne K.P."/>
            <person name="Wolfe K.H."/>
        </authorList>
    </citation>
    <scope>NUCLEOTIDE SEQUENCE [LARGE SCALE GENOMIC DNA]</scope>
    <source>
        <strain evidence="3">ATCC MYA-139 / BCRC 22969 / CBS 8797 / CCRC 22969 / KCTC 17520 / NBRC 10181 / NCYC 3082</strain>
    </source>
</reference>
<dbReference type="InterPro" id="IPR001763">
    <property type="entry name" value="Rhodanese-like_dom"/>
</dbReference>
<keyword evidence="3" id="KW-1185">Reference proteome</keyword>
<dbReference type="KEGG" id="kng:KNAG_0G02970"/>
<dbReference type="Proteomes" id="UP000006310">
    <property type="component" value="Chromosome 7"/>
</dbReference>
<proteinExistence type="predicted"/>
<organism evidence="2 3">
    <name type="scientific">Huiozyma naganishii (strain ATCC MYA-139 / BCRC 22969 / CBS 8797 / KCTC 17520 / NBRC 10181 / NCYC 3082 / Yp74L-3)</name>
    <name type="common">Yeast</name>
    <name type="synonym">Kazachstania naganishii</name>
    <dbReference type="NCBI Taxonomy" id="1071383"/>
    <lineage>
        <taxon>Eukaryota</taxon>
        <taxon>Fungi</taxon>
        <taxon>Dikarya</taxon>
        <taxon>Ascomycota</taxon>
        <taxon>Saccharomycotina</taxon>
        <taxon>Saccharomycetes</taxon>
        <taxon>Saccharomycetales</taxon>
        <taxon>Saccharomycetaceae</taxon>
        <taxon>Huiozyma</taxon>
    </lineage>
</organism>
<dbReference type="SUPFAM" id="SSF52821">
    <property type="entry name" value="Rhodanese/Cell cycle control phosphatase"/>
    <property type="match status" value="1"/>
</dbReference>
<dbReference type="SMART" id="SM00450">
    <property type="entry name" value="RHOD"/>
    <property type="match status" value="1"/>
</dbReference>
<dbReference type="OrthoDB" id="566238at2759"/>
<dbReference type="HOGENOM" id="CLU_089574_0_2_1"/>
<dbReference type="PANTHER" id="PTHR44086">
    <property type="entry name" value="THIOSULFATE SULFURTRANSFERASE RDL2, MITOCHONDRIAL-RELATED"/>
    <property type="match status" value="1"/>
</dbReference>
<dbReference type="Gene3D" id="3.40.250.10">
    <property type="entry name" value="Rhodanese-like domain"/>
    <property type="match status" value="1"/>
</dbReference>
<evidence type="ECO:0000313" key="2">
    <source>
        <dbReference type="EMBL" id="CCK71354.1"/>
    </source>
</evidence>
<dbReference type="STRING" id="1071383.J7S852"/>
<dbReference type="GO" id="GO:0006790">
    <property type="term" value="P:sulfur compound metabolic process"/>
    <property type="evidence" value="ECO:0007669"/>
    <property type="project" value="EnsemblFungi"/>
</dbReference>
<dbReference type="PANTHER" id="PTHR44086:SF10">
    <property type="entry name" value="THIOSULFATE SULFURTRANSFERASE_RHODANESE-LIKE DOMAIN-CONTAINING PROTEIN 3"/>
    <property type="match status" value="1"/>
</dbReference>
<dbReference type="InterPro" id="IPR036873">
    <property type="entry name" value="Rhodanese-like_dom_sf"/>
</dbReference>
<gene>
    <name evidence="2" type="primary">KNAG0G02970</name>
    <name evidence="2" type="ordered locus">KNAG_0G02970</name>
</gene>
<dbReference type="EMBL" id="HE978320">
    <property type="protein sequence ID" value="CCK71354.1"/>
    <property type="molecule type" value="Genomic_DNA"/>
</dbReference>
<dbReference type="RefSeq" id="XP_022465600.1">
    <property type="nucleotide sequence ID" value="XM_022609178.1"/>
</dbReference>
<dbReference type="CDD" id="cd01519">
    <property type="entry name" value="RHOD_HSP67B2"/>
    <property type="match status" value="1"/>
</dbReference>
<evidence type="ECO:0000259" key="1">
    <source>
        <dbReference type="PROSITE" id="PS50206"/>
    </source>
</evidence>
<dbReference type="GeneID" id="34527078"/>
<feature type="domain" description="Rhodanese" evidence="1">
    <location>
        <begin position="45"/>
        <end position="146"/>
    </location>
</feature>
<protein>
    <recommendedName>
        <fullName evidence="1">Rhodanese domain-containing protein</fullName>
    </recommendedName>
</protein>
<dbReference type="AlphaFoldDB" id="J7S852"/>